<sequence length="144" mass="15094">MRKSLIAVLAVLTLGGCGGAVHVEPPKPTGDALAMCDRLAPFLPQTLDGTGRVESSPASPYVAVWDSGRIALRCGVPRPANMAATDRLSEVNGVGWFPDPKKPTLFTAVTDLGYIELTVSREHTPAGVMVELSEPITKALAKTG</sequence>
<keyword evidence="3" id="KW-1185">Reference proteome</keyword>
<evidence type="ECO:0000313" key="2">
    <source>
        <dbReference type="EMBL" id="SDH26296.1"/>
    </source>
</evidence>
<name>A0A1G8AZL4_9ACTN</name>
<reference evidence="2 3" key="1">
    <citation type="submission" date="2016-10" db="EMBL/GenBank/DDBJ databases">
        <authorList>
            <person name="de Groot N.N."/>
        </authorList>
    </citation>
    <scope>NUCLEOTIDE SEQUENCE [LARGE SCALE GENOMIC DNA]</scope>
    <source>
        <strain evidence="2 3">CPCC 201354</strain>
    </source>
</reference>
<dbReference type="AlphaFoldDB" id="A0A1G8AZL4"/>
<evidence type="ECO:0008006" key="4">
    <source>
        <dbReference type="Google" id="ProtNLM"/>
    </source>
</evidence>
<protein>
    <recommendedName>
        <fullName evidence="4">DUF3515 domain-containing protein</fullName>
    </recommendedName>
</protein>
<proteinExistence type="predicted"/>
<dbReference type="Proteomes" id="UP000198923">
    <property type="component" value="Unassembled WGS sequence"/>
</dbReference>
<feature type="signal peptide" evidence="1">
    <location>
        <begin position="1"/>
        <end position="23"/>
    </location>
</feature>
<dbReference type="RefSeq" id="WP_093171196.1">
    <property type="nucleotide sequence ID" value="NZ_FNCN01000013.1"/>
</dbReference>
<dbReference type="OrthoDB" id="3213819at2"/>
<organism evidence="2 3">
    <name type="scientific">Sinosporangium album</name>
    <dbReference type="NCBI Taxonomy" id="504805"/>
    <lineage>
        <taxon>Bacteria</taxon>
        <taxon>Bacillati</taxon>
        <taxon>Actinomycetota</taxon>
        <taxon>Actinomycetes</taxon>
        <taxon>Streptosporangiales</taxon>
        <taxon>Streptosporangiaceae</taxon>
        <taxon>Sinosporangium</taxon>
    </lineage>
</organism>
<feature type="chain" id="PRO_5011660952" description="DUF3515 domain-containing protein" evidence="1">
    <location>
        <begin position="24"/>
        <end position="144"/>
    </location>
</feature>
<dbReference type="EMBL" id="FNCN01000013">
    <property type="protein sequence ID" value="SDH26296.1"/>
    <property type="molecule type" value="Genomic_DNA"/>
</dbReference>
<dbReference type="Pfam" id="PF12028">
    <property type="entry name" value="DUF3515"/>
    <property type="match status" value="1"/>
</dbReference>
<evidence type="ECO:0000313" key="3">
    <source>
        <dbReference type="Proteomes" id="UP000198923"/>
    </source>
</evidence>
<dbReference type="InterPro" id="IPR021903">
    <property type="entry name" value="DUF3515"/>
</dbReference>
<keyword evidence="1" id="KW-0732">Signal</keyword>
<evidence type="ECO:0000256" key="1">
    <source>
        <dbReference type="SAM" id="SignalP"/>
    </source>
</evidence>
<dbReference type="PROSITE" id="PS51257">
    <property type="entry name" value="PROKAR_LIPOPROTEIN"/>
    <property type="match status" value="1"/>
</dbReference>
<accession>A0A1G8AZL4</accession>
<gene>
    <name evidence="2" type="ORF">SAMN05421505_11360</name>
</gene>
<dbReference type="STRING" id="504805.SAMN05421505_11360"/>